<name>A0ABY2DWB2_9MICO</name>
<keyword evidence="7" id="KW-1133">Transmembrane helix</keyword>
<keyword evidence="2 5" id="KW-0645">Protease</keyword>
<organism evidence="10 11">
    <name type="scientific">Occultella glacieicola</name>
    <dbReference type="NCBI Taxonomy" id="2518684"/>
    <lineage>
        <taxon>Bacteria</taxon>
        <taxon>Bacillati</taxon>
        <taxon>Actinomycetota</taxon>
        <taxon>Actinomycetes</taxon>
        <taxon>Micrococcales</taxon>
        <taxon>Ruaniaceae</taxon>
        <taxon>Occultella</taxon>
    </lineage>
</organism>
<keyword evidence="3 5" id="KW-0378">Hydrolase</keyword>
<accession>A0ABY2DWB2</accession>
<sequence length="470" mass="47126">MRPSRTVTALTATVTASVLVGLAALPAAADWDTSLGGLWYYSETGVAQAHGTATGAGVTIALLDTPINVDVPTLVGTDIQTQPDHVCADNGATFPGTSTGAEAEHGTSMAEILVGNGAEVDGFPGPQGVAPDATILSYVTSVDEQGCTGLVDESIRAAVAAGADIISMSFSANFNDGNGEAVAEALRAGVVIVNSMPNEPPSELGWPASANGIVTVEAHDINGDLLDSPVASPLLTVVAPGVEIVRTGWENGAWNAQWLTSGTSEATAFTSGALALAKSAFPEATGNQLIQSLIRTTGGTAHEPARDDNTGYGLVSVPGLMATDPTTFEDVNPLVRDDPNAVPSIAQIEGTAGEPSSEPAPGASEEPGNTDSGSGSSLVPVIVGVAGALTLLVVVGLIVGATRNRRRSGTGPGTTGSPQAYPAPGPQPYPPQGQPPYPPQGQPPASSPSEQGTAPPAPPRQPPPTQHGGM</sequence>
<evidence type="ECO:0000256" key="2">
    <source>
        <dbReference type="ARBA" id="ARBA00022670"/>
    </source>
</evidence>
<feature type="signal peptide" evidence="8">
    <location>
        <begin position="1"/>
        <end position="29"/>
    </location>
</feature>
<feature type="active site" description="Charge relay system" evidence="5">
    <location>
        <position position="264"/>
    </location>
</feature>
<dbReference type="Gene3D" id="3.40.50.200">
    <property type="entry name" value="Peptidase S8/S53 domain"/>
    <property type="match status" value="1"/>
</dbReference>
<dbReference type="SUPFAM" id="SSF52743">
    <property type="entry name" value="Subtilisin-like"/>
    <property type="match status" value="1"/>
</dbReference>
<dbReference type="EMBL" id="SMNA01000022">
    <property type="protein sequence ID" value="TDE88016.1"/>
    <property type="molecule type" value="Genomic_DNA"/>
</dbReference>
<keyword evidence="4 5" id="KW-0720">Serine protease</keyword>
<feature type="chain" id="PRO_5046013871" description="Peptidase S8/S53 domain-containing protein" evidence="8">
    <location>
        <begin position="30"/>
        <end position="470"/>
    </location>
</feature>
<keyword evidence="8" id="KW-0732">Signal</keyword>
<dbReference type="InterPro" id="IPR000209">
    <property type="entry name" value="Peptidase_S8/S53_dom"/>
</dbReference>
<comment type="caution">
    <text evidence="10">The sequence shown here is derived from an EMBL/GenBank/DDBJ whole genome shotgun (WGS) entry which is preliminary data.</text>
</comment>
<feature type="transmembrane region" description="Helical" evidence="7">
    <location>
        <begin position="378"/>
        <end position="399"/>
    </location>
</feature>
<evidence type="ECO:0000256" key="1">
    <source>
        <dbReference type="ARBA" id="ARBA00011073"/>
    </source>
</evidence>
<evidence type="ECO:0000313" key="10">
    <source>
        <dbReference type="EMBL" id="TDE88016.1"/>
    </source>
</evidence>
<comment type="similarity">
    <text evidence="1 5">Belongs to the peptidase S8 family.</text>
</comment>
<evidence type="ECO:0000256" key="4">
    <source>
        <dbReference type="ARBA" id="ARBA00022825"/>
    </source>
</evidence>
<dbReference type="PRINTS" id="PR00723">
    <property type="entry name" value="SUBTILISIN"/>
</dbReference>
<evidence type="ECO:0000256" key="8">
    <source>
        <dbReference type="SAM" id="SignalP"/>
    </source>
</evidence>
<feature type="region of interest" description="Disordered" evidence="6">
    <location>
        <begin position="350"/>
        <end position="375"/>
    </location>
</feature>
<evidence type="ECO:0000259" key="9">
    <source>
        <dbReference type="Pfam" id="PF00082"/>
    </source>
</evidence>
<dbReference type="PANTHER" id="PTHR43806:SF11">
    <property type="entry name" value="CEREVISIN-RELATED"/>
    <property type="match status" value="1"/>
</dbReference>
<feature type="active site" description="Charge relay system" evidence="5">
    <location>
        <position position="105"/>
    </location>
</feature>
<dbReference type="InterPro" id="IPR050131">
    <property type="entry name" value="Peptidase_S8_subtilisin-like"/>
</dbReference>
<dbReference type="PROSITE" id="PS51892">
    <property type="entry name" value="SUBTILASE"/>
    <property type="match status" value="1"/>
</dbReference>
<evidence type="ECO:0000256" key="5">
    <source>
        <dbReference type="PROSITE-ProRule" id="PRU01240"/>
    </source>
</evidence>
<dbReference type="RefSeq" id="WP_133110266.1">
    <property type="nucleotide sequence ID" value="NZ_SMNA01000022.1"/>
</dbReference>
<protein>
    <recommendedName>
        <fullName evidence="9">Peptidase S8/S53 domain-containing protein</fullName>
    </recommendedName>
</protein>
<feature type="compositionally biased region" description="Pro residues" evidence="6">
    <location>
        <begin position="455"/>
        <end position="470"/>
    </location>
</feature>
<proteinExistence type="inferred from homology"/>
<feature type="compositionally biased region" description="Pro residues" evidence="6">
    <location>
        <begin position="421"/>
        <end position="446"/>
    </location>
</feature>
<keyword evidence="7" id="KW-0472">Membrane</keyword>
<keyword evidence="7" id="KW-0812">Transmembrane</keyword>
<evidence type="ECO:0000256" key="3">
    <source>
        <dbReference type="ARBA" id="ARBA00022801"/>
    </source>
</evidence>
<dbReference type="Pfam" id="PF00082">
    <property type="entry name" value="Peptidase_S8"/>
    <property type="match status" value="1"/>
</dbReference>
<dbReference type="PANTHER" id="PTHR43806">
    <property type="entry name" value="PEPTIDASE S8"/>
    <property type="match status" value="1"/>
</dbReference>
<feature type="region of interest" description="Disordered" evidence="6">
    <location>
        <begin position="404"/>
        <end position="470"/>
    </location>
</feature>
<dbReference type="InterPro" id="IPR015500">
    <property type="entry name" value="Peptidase_S8_subtilisin-rel"/>
</dbReference>
<dbReference type="InterPro" id="IPR036852">
    <property type="entry name" value="Peptidase_S8/S53_dom_sf"/>
</dbReference>
<dbReference type="Proteomes" id="UP000504882">
    <property type="component" value="Unassembled WGS sequence"/>
</dbReference>
<gene>
    <name evidence="10" type="ORF">EXU48_24170</name>
</gene>
<evidence type="ECO:0000256" key="7">
    <source>
        <dbReference type="SAM" id="Phobius"/>
    </source>
</evidence>
<keyword evidence="11" id="KW-1185">Reference proteome</keyword>
<feature type="domain" description="Peptidase S8/S53" evidence="9">
    <location>
        <begin position="55"/>
        <end position="313"/>
    </location>
</feature>
<dbReference type="CDD" id="cd00306">
    <property type="entry name" value="Peptidases_S8_S53"/>
    <property type="match status" value="1"/>
</dbReference>
<evidence type="ECO:0000256" key="6">
    <source>
        <dbReference type="SAM" id="MobiDB-lite"/>
    </source>
</evidence>
<reference evidence="10 11" key="1">
    <citation type="submission" date="2019-03" db="EMBL/GenBank/DDBJ databases">
        <title>Genomic features of bacteria from cold environments.</title>
        <authorList>
            <person name="Shen L."/>
        </authorList>
    </citation>
    <scope>NUCLEOTIDE SEQUENCE [LARGE SCALE GENOMIC DNA]</scope>
    <source>
        <strain evidence="11">T3246-1</strain>
    </source>
</reference>
<evidence type="ECO:0000313" key="11">
    <source>
        <dbReference type="Proteomes" id="UP000504882"/>
    </source>
</evidence>
<feature type="active site" description="Charge relay system" evidence="5">
    <location>
        <position position="64"/>
    </location>
</feature>